<dbReference type="SUPFAM" id="SSF51182">
    <property type="entry name" value="RmlC-like cupins"/>
    <property type="match status" value="1"/>
</dbReference>
<dbReference type="InterPro" id="IPR011051">
    <property type="entry name" value="RmlC_Cupin_sf"/>
</dbReference>
<comment type="caution">
    <text evidence="3">The sequence shown here is derived from an EMBL/GenBank/DDBJ whole genome shotgun (WGS) entry which is preliminary data.</text>
</comment>
<comment type="catalytic activity">
    <reaction evidence="2">
        <text>dTDP-4-dehydro-6-deoxy-alpha-D-glucose = dTDP-4-dehydro-beta-L-rhamnose</text>
        <dbReference type="Rhea" id="RHEA:16969"/>
        <dbReference type="ChEBI" id="CHEBI:57649"/>
        <dbReference type="ChEBI" id="CHEBI:62830"/>
        <dbReference type="EC" id="5.1.3.13"/>
    </reaction>
</comment>
<dbReference type="InterPro" id="IPR000888">
    <property type="entry name" value="RmlC-like"/>
</dbReference>
<comment type="function">
    <text evidence="2">Catalyzes the epimerization of the C3' and C5'positions of dTDP-6-deoxy-D-xylo-4-hexulose, forming dTDP-6-deoxy-L-lyxo-4-hexulose.</text>
</comment>
<protein>
    <recommendedName>
        <fullName evidence="2">dTDP-4-dehydrorhamnose 3,5-epimerase</fullName>
        <ecNumber evidence="2">5.1.3.13</ecNumber>
    </recommendedName>
    <alternativeName>
        <fullName evidence="2">Thymidine diphospho-4-keto-rhamnose 3,5-epimerase</fullName>
    </alternativeName>
</protein>
<dbReference type="AlphaFoldDB" id="A0A537IV56"/>
<comment type="similarity">
    <text evidence="2">Belongs to the dTDP-4-dehydrorhamnose 3,5-epimerase family.</text>
</comment>
<evidence type="ECO:0000256" key="2">
    <source>
        <dbReference type="RuleBase" id="RU364069"/>
    </source>
</evidence>
<proteinExistence type="inferred from homology"/>
<gene>
    <name evidence="3" type="primary">rfbC</name>
    <name evidence="3" type="ORF">E6H05_06890</name>
</gene>
<dbReference type="EC" id="5.1.3.13" evidence="2"/>
<keyword evidence="2 3" id="KW-0413">Isomerase</keyword>
<evidence type="ECO:0000313" key="3">
    <source>
        <dbReference type="EMBL" id="TMI75201.1"/>
    </source>
</evidence>
<dbReference type="UniPathway" id="UPA00124"/>
<organism evidence="3 4">
    <name type="scientific">Candidatus Segetimicrobium genomatis</name>
    <dbReference type="NCBI Taxonomy" id="2569760"/>
    <lineage>
        <taxon>Bacteria</taxon>
        <taxon>Bacillati</taxon>
        <taxon>Candidatus Sysuimicrobiota</taxon>
        <taxon>Candidatus Sysuimicrobiia</taxon>
        <taxon>Candidatus Sysuimicrobiales</taxon>
        <taxon>Candidatus Segetimicrobiaceae</taxon>
        <taxon>Candidatus Segetimicrobium</taxon>
    </lineage>
</organism>
<dbReference type="GO" id="GO:0008830">
    <property type="term" value="F:dTDP-4-dehydrorhamnose 3,5-epimerase activity"/>
    <property type="evidence" value="ECO:0007669"/>
    <property type="project" value="UniProtKB-UniRule"/>
</dbReference>
<dbReference type="CDD" id="cd00438">
    <property type="entry name" value="cupin_RmlC"/>
    <property type="match status" value="1"/>
</dbReference>
<dbReference type="InterPro" id="IPR014710">
    <property type="entry name" value="RmlC-like_jellyroll"/>
</dbReference>
<dbReference type="GO" id="GO:0019305">
    <property type="term" value="P:dTDP-rhamnose biosynthetic process"/>
    <property type="evidence" value="ECO:0007669"/>
    <property type="project" value="UniProtKB-UniRule"/>
</dbReference>
<sequence length="179" mass="20420">MIFTATPLAAVFLITPERKEDVRGFFARMWCEQEFAAHGLNPRIVQCDISFNRRRGTVRGLHYQLAPHAEAKLVRCTAGAIYDVVVDLRPDSPTFAQHVAVELTSENRTMLYVPEGLAHGFQTLADDTELFHQMSECYMPEFSHGVRYNDPAFGIQWPIAHPVVLERDATYPDFPLVRR</sequence>
<dbReference type="Proteomes" id="UP000318834">
    <property type="component" value="Unassembled WGS sequence"/>
</dbReference>
<evidence type="ECO:0000313" key="4">
    <source>
        <dbReference type="Proteomes" id="UP000318834"/>
    </source>
</evidence>
<dbReference type="NCBIfam" id="TIGR01221">
    <property type="entry name" value="rmlC"/>
    <property type="match status" value="1"/>
</dbReference>
<dbReference type="GO" id="GO:0005829">
    <property type="term" value="C:cytosol"/>
    <property type="evidence" value="ECO:0007669"/>
    <property type="project" value="TreeGrafter"/>
</dbReference>
<accession>A0A537IV56</accession>
<dbReference type="PANTHER" id="PTHR21047:SF2">
    <property type="entry name" value="THYMIDINE DIPHOSPHO-4-KETO-RHAMNOSE 3,5-EPIMERASE"/>
    <property type="match status" value="1"/>
</dbReference>
<dbReference type="GO" id="GO:0000271">
    <property type="term" value="P:polysaccharide biosynthetic process"/>
    <property type="evidence" value="ECO:0007669"/>
    <property type="project" value="TreeGrafter"/>
</dbReference>
<dbReference type="EMBL" id="VBAP01000046">
    <property type="protein sequence ID" value="TMI75201.1"/>
    <property type="molecule type" value="Genomic_DNA"/>
</dbReference>
<comment type="pathway">
    <text evidence="2">Carbohydrate biosynthesis; dTDP-L-rhamnose biosynthesis.</text>
</comment>
<evidence type="ECO:0000256" key="1">
    <source>
        <dbReference type="PIRSR" id="PIRSR600888-3"/>
    </source>
</evidence>
<feature type="site" description="Participates in a stacking interaction with the thymidine ring of dTDP-4-oxo-6-deoxyglucose" evidence="1">
    <location>
        <position position="138"/>
    </location>
</feature>
<dbReference type="Gene3D" id="2.60.120.10">
    <property type="entry name" value="Jelly Rolls"/>
    <property type="match status" value="1"/>
</dbReference>
<comment type="subunit">
    <text evidence="2">Homodimer.</text>
</comment>
<dbReference type="Pfam" id="PF00908">
    <property type="entry name" value="dTDP_sugar_isom"/>
    <property type="match status" value="1"/>
</dbReference>
<name>A0A537IV56_9BACT</name>
<dbReference type="PANTHER" id="PTHR21047">
    <property type="entry name" value="DTDP-6-DEOXY-D-GLUCOSE-3,5 EPIMERASE"/>
    <property type="match status" value="1"/>
</dbReference>
<reference evidence="3 4" key="1">
    <citation type="journal article" date="2019" name="Nat. Microbiol.">
        <title>Mediterranean grassland soil C-N compound turnover is dependent on rainfall and depth, and is mediated by genomically divergent microorganisms.</title>
        <authorList>
            <person name="Diamond S."/>
            <person name="Andeer P.F."/>
            <person name="Li Z."/>
            <person name="Crits-Christoph A."/>
            <person name="Burstein D."/>
            <person name="Anantharaman K."/>
            <person name="Lane K.R."/>
            <person name="Thomas B.C."/>
            <person name="Pan C."/>
            <person name="Northen T.R."/>
            <person name="Banfield J.F."/>
        </authorList>
    </citation>
    <scope>NUCLEOTIDE SEQUENCE [LARGE SCALE GENOMIC DNA]</scope>
    <source>
        <strain evidence="3">NP_8</strain>
    </source>
</reference>